<feature type="repeat" description="TPR" evidence="10">
    <location>
        <begin position="328"/>
        <end position="361"/>
    </location>
</feature>
<dbReference type="GO" id="GO:0009279">
    <property type="term" value="C:cell outer membrane"/>
    <property type="evidence" value="ECO:0007669"/>
    <property type="project" value="UniProtKB-SubCell"/>
</dbReference>
<evidence type="ECO:0000256" key="6">
    <source>
        <dbReference type="ARBA" id="ARBA00022803"/>
    </source>
</evidence>
<dbReference type="InterPro" id="IPR003921">
    <property type="entry name" value="Cell_synth_C"/>
</dbReference>
<dbReference type="GO" id="GO:0006011">
    <property type="term" value="P:UDP-alpha-D-glucose metabolic process"/>
    <property type="evidence" value="ECO:0007669"/>
    <property type="project" value="InterPro"/>
</dbReference>
<dbReference type="PANTHER" id="PTHR45586">
    <property type="entry name" value="TPR REPEAT-CONTAINING PROTEIN PA4667"/>
    <property type="match status" value="1"/>
</dbReference>
<evidence type="ECO:0000256" key="2">
    <source>
        <dbReference type="ARBA" id="ARBA00005186"/>
    </source>
</evidence>
<reference evidence="13 14" key="1">
    <citation type="submission" date="2016-10" db="EMBL/GenBank/DDBJ databases">
        <authorList>
            <person name="de Groot N.N."/>
        </authorList>
    </citation>
    <scope>NUCLEOTIDE SEQUENCE [LARGE SCALE GENOMIC DNA]</scope>
    <source>
        <strain evidence="13 14">CPCC 100156</strain>
    </source>
</reference>
<dbReference type="UniPathway" id="UPA00694"/>
<dbReference type="Gene3D" id="1.25.40.10">
    <property type="entry name" value="Tetratricopeptide repeat domain"/>
    <property type="match status" value="3"/>
</dbReference>
<dbReference type="SMART" id="SM00028">
    <property type="entry name" value="TPR"/>
    <property type="match status" value="5"/>
</dbReference>
<dbReference type="GO" id="GO:0030244">
    <property type="term" value="P:cellulose biosynthetic process"/>
    <property type="evidence" value="ECO:0007669"/>
    <property type="project" value="UniProtKB-KW"/>
</dbReference>
<sequence length="1256" mass="133000">MRTRMAPWALALLAPAASLAQPAVTPAAPAADAPAQSQPQASLAPTPAAGRAGVELLIRQAERWLGQDRADLAALSIERALAAEPNNPNALAVAARIEAARDNRSAAATYLSRLRAAGATEEQRSQVDNAVRGASIDRGALDAARQLARDGKAAEAAARYRSLFGPAGPPEQFALEYYQTLAGTETAGEEGRRGLARLADRPNADARSRLAYAQTLTYQPGTRADGIRRLSELADQPGIGTDARRAWRQALIWGIGDPAASPQIDAYLQRFPDDAEMRRRIETARASAPPPDPGSEARREGFARLDSGGLRDANRQFETAIAANPNDADSLGGLGIVRLREGKTAEARALLERAIAADPARAPQWQRALDGASYGAELAEGRALLRAGKLDEADAVLRRASRREAEDKTDAEVALGELALKRNDPAAAEQRFRTALGRRPNFVPAQTGLNQALRAQGRLSELVPVSAPRPVLSPNETQAAQLREEAARSADPVVASTLLRNAMALVPNDPWVRLDLARALRREGRAGEGRALVEELAARQSTTEAVMAAALFADEEGRAADVEALINRIPPGRRSADMARLQQRARAGAEVARAADMLRAGNVEGRQRLLMLAARPDPSGATAAAVIRAFAAVNDRFGAAEAGRVGQTVNRSGGARAQLAIAGALLAAGLEAEAGALADAADQSSLPADQRRDLASLRTGIAIRAADRLNEAGDQAGAFERLRPALAANPDSPELRLTLARLYQGARRPAEAMRLAEQVLARDPRDLDARRSAVDAAVAAGDRARAEALVAEAQALAPQDARATLLEARVARAFGQDTRARRALELAAAQRQQEVARPVTMAQAGGATPVSFPGMENPFARGGLVPTPGRAPLVALPSDPVAQDIATQLAAIEEETAPRVTSTVGGRARSGSRGLDRLNELSGSVTASVTPGALGGRLSATISPVTIDSGKLGTDENTRRRFGTNLISGNPAGSGTSTASGVGFSVGYTRSDWLKADVGTTPLGFHTTSLLGGIELAPAVTDNLRLRFTGERRAITDSLLSWSGVRDPVQGRYWGGVTRSGGRGQVEVPVGRGYIYAGGGYAIYEGDQVARNSRTEAGLGLGYPIIREGDTELTAGVDLVYFAFDKNLRHFTYGQGGYYSPQSYTAINFPVDYRSRIGDLSYRVGGTIGYVNWRENESDLYPNNPDMQARAVALSRTDPTVSARYPGQSTSGLIGGIRADLDYALTPRLSLGGALRYDKAANFDETRILLRLNNRF</sequence>
<gene>
    <name evidence="13" type="ORF">SAMN04487779_100843</name>
</gene>
<evidence type="ECO:0000256" key="1">
    <source>
        <dbReference type="ARBA" id="ARBA00004339"/>
    </source>
</evidence>
<evidence type="ECO:0000256" key="10">
    <source>
        <dbReference type="PROSITE-ProRule" id="PRU00339"/>
    </source>
</evidence>
<evidence type="ECO:0000313" key="14">
    <source>
        <dbReference type="Proteomes" id="UP000198925"/>
    </source>
</evidence>
<dbReference type="Pfam" id="PF13432">
    <property type="entry name" value="TPR_16"/>
    <property type="match status" value="2"/>
</dbReference>
<evidence type="ECO:0000256" key="7">
    <source>
        <dbReference type="ARBA" id="ARBA00022916"/>
    </source>
</evidence>
<dbReference type="STRING" id="938405.SAMN02927895_04431"/>
<feature type="chain" id="PRO_5011432066" evidence="11">
    <location>
        <begin position="21"/>
        <end position="1256"/>
    </location>
</feature>
<evidence type="ECO:0000259" key="12">
    <source>
        <dbReference type="Pfam" id="PF05420"/>
    </source>
</evidence>
<dbReference type="InterPro" id="IPR008410">
    <property type="entry name" value="BCSC_C"/>
</dbReference>
<proteinExistence type="inferred from homology"/>
<keyword evidence="4 11" id="KW-0732">Signal</keyword>
<name>A0A1G6UY56_9PROT</name>
<dbReference type="InterPro" id="IPR019734">
    <property type="entry name" value="TPR_rpt"/>
</dbReference>
<evidence type="ECO:0000256" key="3">
    <source>
        <dbReference type="ARBA" id="ARBA00005886"/>
    </source>
</evidence>
<dbReference type="AlphaFoldDB" id="A0A1G6UY56"/>
<keyword evidence="7" id="KW-0135">Cellulose biosynthesis</keyword>
<keyword evidence="8" id="KW-0472">Membrane</keyword>
<dbReference type="InterPro" id="IPR011990">
    <property type="entry name" value="TPR-like_helical_dom_sf"/>
</dbReference>
<evidence type="ECO:0000256" key="11">
    <source>
        <dbReference type="SAM" id="SignalP"/>
    </source>
</evidence>
<accession>A0A1G6UY56</accession>
<comment type="subcellular location">
    <subcellularLocation>
        <location evidence="1">Cell outer membrane</location>
        <topology evidence="1">Peripheral membrane protein</topology>
    </subcellularLocation>
</comment>
<evidence type="ECO:0000256" key="4">
    <source>
        <dbReference type="ARBA" id="ARBA00022729"/>
    </source>
</evidence>
<dbReference type="Pfam" id="PF14559">
    <property type="entry name" value="TPR_19"/>
    <property type="match status" value="1"/>
</dbReference>
<comment type="similarity">
    <text evidence="3">Belongs to the AcsC/BcsC family.</text>
</comment>
<dbReference type="InterPro" id="IPR051012">
    <property type="entry name" value="CellSynth/LPSAsmb/PSIAsmb"/>
</dbReference>
<dbReference type="PANTHER" id="PTHR45586:SF1">
    <property type="entry name" value="LIPOPOLYSACCHARIDE ASSEMBLY PROTEIN B"/>
    <property type="match status" value="1"/>
</dbReference>
<dbReference type="Pfam" id="PF05420">
    <property type="entry name" value="BCSC_C"/>
    <property type="match status" value="1"/>
</dbReference>
<dbReference type="SUPFAM" id="SSF48452">
    <property type="entry name" value="TPR-like"/>
    <property type="match status" value="3"/>
</dbReference>
<keyword evidence="9" id="KW-0998">Cell outer membrane</keyword>
<evidence type="ECO:0000256" key="8">
    <source>
        <dbReference type="ARBA" id="ARBA00023136"/>
    </source>
</evidence>
<feature type="signal peptide" evidence="11">
    <location>
        <begin position="1"/>
        <end position="20"/>
    </location>
</feature>
<comment type="pathway">
    <text evidence="2">Glycan metabolism; bacterial cellulose biosynthesis.</text>
</comment>
<evidence type="ECO:0000256" key="5">
    <source>
        <dbReference type="ARBA" id="ARBA00022737"/>
    </source>
</evidence>
<dbReference type="Proteomes" id="UP000198925">
    <property type="component" value="Unassembled WGS sequence"/>
</dbReference>
<keyword evidence="5" id="KW-0677">Repeat</keyword>
<keyword evidence="6 10" id="KW-0802">TPR repeat</keyword>
<feature type="domain" description="Cellulose synthase operon C C-terminal" evidence="12">
    <location>
        <begin position="920"/>
        <end position="1252"/>
    </location>
</feature>
<organism evidence="13 14">
    <name type="scientific">Belnapia rosea</name>
    <dbReference type="NCBI Taxonomy" id="938405"/>
    <lineage>
        <taxon>Bacteria</taxon>
        <taxon>Pseudomonadati</taxon>
        <taxon>Pseudomonadota</taxon>
        <taxon>Alphaproteobacteria</taxon>
        <taxon>Acetobacterales</taxon>
        <taxon>Roseomonadaceae</taxon>
        <taxon>Belnapia</taxon>
    </lineage>
</organism>
<keyword evidence="14" id="KW-1185">Reference proteome</keyword>
<dbReference type="PROSITE" id="PS50005">
    <property type="entry name" value="TPR"/>
    <property type="match status" value="1"/>
</dbReference>
<evidence type="ECO:0000256" key="9">
    <source>
        <dbReference type="ARBA" id="ARBA00023237"/>
    </source>
</evidence>
<dbReference type="EMBL" id="FMZX01000008">
    <property type="protein sequence ID" value="SDD45555.1"/>
    <property type="molecule type" value="Genomic_DNA"/>
</dbReference>
<dbReference type="PRINTS" id="PR01441">
    <property type="entry name" value="CELLSNTHASEC"/>
</dbReference>
<evidence type="ECO:0000313" key="13">
    <source>
        <dbReference type="EMBL" id="SDD45555.1"/>
    </source>
</evidence>
<protein>
    <submittedName>
        <fullName evidence="13">Tetratricopeptide repeat-containing protein</fullName>
    </submittedName>
</protein>